<accession>A0ABU9EDF5</accession>
<reference evidence="1 2" key="1">
    <citation type="submission" date="2024-02" db="EMBL/GenBank/DDBJ databases">
        <title>A novel Gemmatimonadota bacterium.</title>
        <authorList>
            <person name="Du Z.-J."/>
            <person name="Ye Y.-Q."/>
        </authorList>
    </citation>
    <scope>NUCLEOTIDE SEQUENCE [LARGE SCALE GENOMIC DNA]</scope>
    <source>
        <strain evidence="1 2">DH-20</strain>
    </source>
</reference>
<dbReference type="SUPFAM" id="SSF53067">
    <property type="entry name" value="Actin-like ATPase domain"/>
    <property type="match status" value="1"/>
</dbReference>
<protein>
    <recommendedName>
        <fullName evidence="3">Hsp70 family protein</fullName>
    </recommendedName>
</protein>
<evidence type="ECO:0000313" key="1">
    <source>
        <dbReference type="EMBL" id="MEK9502734.1"/>
    </source>
</evidence>
<gene>
    <name evidence="1" type="ORF">WI372_17190</name>
</gene>
<organism evidence="1 2">
    <name type="scientific">Gaopeijia maritima</name>
    <dbReference type="NCBI Taxonomy" id="3119007"/>
    <lineage>
        <taxon>Bacteria</taxon>
        <taxon>Pseudomonadati</taxon>
        <taxon>Gemmatimonadota</taxon>
        <taxon>Longimicrobiia</taxon>
        <taxon>Gaopeijiales</taxon>
        <taxon>Gaopeijiaceae</taxon>
        <taxon>Gaopeijia</taxon>
    </lineage>
</organism>
<name>A0ABU9EDF5_9BACT</name>
<proteinExistence type="predicted"/>
<comment type="caution">
    <text evidence="1">The sequence shown here is derived from an EMBL/GenBank/DDBJ whole genome shotgun (WGS) entry which is preliminary data.</text>
</comment>
<dbReference type="Proteomes" id="UP001484239">
    <property type="component" value="Unassembled WGS sequence"/>
</dbReference>
<evidence type="ECO:0000313" key="2">
    <source>
        <dbReference type="Proteomes" id="UP001484239"/>
    </source>
</evidence>
<evidence type="ECO:0008006" key="3">
    <source>
        <dbReference type="Google" id="ProtNLM"/>
    </source>
</evidence>
<dbReference type="InterPro" id="IPR043129">
    <property type="entry name" value="ATPase_NBD"/>
</dbReference>
<dbReference type="RefSeq" id="WP_405283641.1">
    <property type="nucleotide sequence ID" value="NZ_CP144380.1"/>
</dbReference>
<keyword evidence="2" id="KW-1185">Reference proteome</keyword>
<dbReference type="EMBL" id="JBBHLI010000014">
    <property type="protein sequence ID" value="MEK9502734.1"/>
    <property type="molecule type" value="Genomic_DNA"/>
</dbReference>
<sequence length="408" mass="44283">MDHGTTARGYVRFAVPSTVSVAGGRVFVGEAAERESARASRVIRSPKTGLLQNLRMPWSGAAPDGALRDDVAAALVVGEALRGFRGALNEFGGAHRKLGFNIDLPVSEIGDDTVADRFRRVLQAGRFFARELSQECSEHDLIEAWEASTELATSSQGMLPEAQVVMKGIEALIPIALDRKYVIVDAGAGTLDTGIFKVYRYGEGRRIAFWASETIPHGCDLIDEGVARLVLGDGASTSAALAQECRVAKIEASRGRSVRTDSGHEIRMTHVDAAVGEFDRVVRPHYLEVLRSAYNKDRNLDRWQDVGVITVGGGALLPPLSRALRESPAARVPFAPVSRDGEPRCEVVGASRRPPDLDETPFLIPSIGLTFSAPELDELIRPVEVQDHEKVSRSTGVYDYDAEAMWGH</sequence>